<name>A0A0J7JD21_9GAMM</name>
<dbReference type="PATRIC" id="fig|1658765.3.peg.2212"/>
<proteinExistence type="predicted"/>
<keyword evidence="1" id="KW-0812">Transmembrane</keyword>
<protein>
    <submittedName>
        <fullName evidence="3">Putative membrane protein</fullName>
    </submittedName>
</protein>
<feature type="transmembrane region" description="Helical" evidence="1">
    <location>
        <begin position="81"/>
        <end position="102"/>
    </location>
</feature>
<evidence type="ECO:0000256" key="1">
    <source>
        <dbReference type="SAM" id="Phobius"/>
    </source>
</evidence>
<feature type="domain" description="Copper resistance protein D" evidence="2">
    <location>
        <begin position="46"/>
        <end position="146"/>
    </location>
</feature>
<evidence type="ECO:0000313" key="3">
    <source>
        <dbReference type="EMBL" id="KMQ75997.1"/>
    </source>
</evidence>
<dbReference type="EMBL" id="LFBU01000001">
    <property type="protein sequence ID" value="KMQ75997.1"/>
    <property type="molecule type" value="Genomic_DNA"/>
</dbReference>
<feature type="transmembrane region" description="Helical" evidence="1">
    <location>
        <begin position="6"/>
        <end position="30"/>
    </location>
</feature>
<organism evidence="3 4">
    <name type="scientific">Marinobacter subterrani</name>
    <dbReference type="NCBI Taxonomy" id="1658765"/>
    <lineage>
        <taxon>Bacteria</taxon>
        <taxon>Pseudomonadati</taxon>
        <taxon>Pseudomonadota</taxon>
        <taxon>Gammaproteobacteria</taxon>
        <taxon>Pseudomonadales</taxon>
        <taxon>Marinobacteraceae</taxon>
        <taxon>Marinobacter</taxon>
    </lineage>
</organism>
<feature type="transmembrane region" description="Helical" evidence="1">
    <location>
        <begin position="50"/>
        <end position="69"/>
    </location>
</feature>
<dbReference type="Proteomes" id="UP000036102">
    <property type="component" value="Unassembled WGS sequence"/>
</dbReference>
<dbReference type="RefSeq" id="WP_048496034.1">
    <property type="nucleotide sequence ID" value="NZ_LFBU01000001.1"/>
</dbReference>
<dbReference type="OrthoDB" id="8419862at2"/>
<dbReference type="GO" id="GO:0016020">
    <property type="term" value="C:membrane"/>
    <property type="evidence" value="ECO:0007669"/>
    <property type="project" value="InterPro"/>
</dbReference>
<dbReference type="STRING" id="1658765.Msub_12206"/>
<keyword evidence="4" id="KW-1185">Reference proteome</keyword>
<sequence>MSLAIALHVLSAVIWVGGMFFAYMAMRPAVVEVIDASQRGALWCCTLSRFFRWVWAAVILLLVTGYWMVFGVFGGMAGAGWHIHVMQALGIVMMLLFFHVYFAPFRRLKQAVANQDPQEGGRQVAQIRKLVGTNLILGLVVVVVGAGGRYL</sequence>
<feature type="transmembrane region" description="Helical" evidence="1">
    <location>
        <begin position="130"/>
        <end position="150"/>
    </location>
</feature>
<dbReference type="InterPro" id="IPR008457">
    <property type="entry name" value="Cu-R_CopD_dom"/>
</dbReference>
<accession>A0A0J7JD21</accession>
<gene>
    <name evidence="3" type="ORF">Msub_12206</name>
</gene>
<evidence type="ECO:0000313" key="4">
    <source>
        <dbReference type="Proteomes" id="UP000036102"/>
    </source>
</evidence>
<reference evidence="3 4" key="1">
    <citation type="submission" date="2015-06" db="EMBL/GenBank/DDBJ databases">
        <title>Marinobacter subterrani, a genetically tractable neutrophilic iron-oxidizing strain isolated from the Soudan Iron Mine.</title>
        <authorList>
            <person name="Bonis B.M."/>
            <person name="Gralnick J.A."/>
        </authorList>
    </citation>
    <scope>NUCLEOTIDE SEQUENCE [LARGE SCALE GENOMIC DNA]</scope>
    <source>
        <strain evidence="3 4">JG233</strain>
    </source>
</reference>
<dbReference type="AlphaFoldDB" id="A0A0J7JD21"/>
<dbReference type="Pfam" id="PF05425">
    <property type="entry name" value="CopD"/>
    <property type="match status" value="1"/>
</dbReference>
<keyword evidence="1" id="KW-1133">Transmembrane helix</keyword>
<evidence type="ECO:0000259" key="2">
    <source>
        <dbReference type="Pfam" id="PF05425"/>
    </source>
</evidence>
<keyword evidence="1" id="KW-0472">Membrane</keyword>
<comment type="caution">
    <text evidence="3">The sequence shown here is derived from an EMBL/GenBank/DDBJ whole genome shotgun (WGS) entry which is preliminary data.</text>
</comment>